<name>A0A2U2N2B5_9GAMM</name>
<comment type="caution">
    <text evidence="2">The sequence shown here is derived from an EMBL/GenBank/DDBJ whole genome shotgun (WGS) entry which is preliminary data.</text>
</comment>
<evidence type="ECO:0000313" key="3">
    <source>
        <dbReference type="Proteomes" id="UP000245474"/>
    </source>
</evidence>
<accession>A0A2U2N2B5</accession>
<dbReference type="CDD" id="cd02440">
    <property type="entry name" value="AdoMet_MTases"/>
    <property type="match status" value="1"/>
</dbReference>
<keyword evidence="2" id="KW-0808">Transferase</keyword>
<gene>
    <name evidence="2" type="ORF">DEM34_09245</name>
</gene>
<sequence length="173" mass="18638">MANNPDPWVSRFLPLIPPGGRILDLACGSGRHGRAGLAAGHPVTLVDRSLEAVDDLADRAELIAADLEAQPWPLGERRFAAVIVVNYLWRPLLPAIRAAVAPHGLLIYSTFGRGQERLGRPRNPDFLLRPGELLAEVAVGFRVLGYELLGPEAGGDSIRQSICARRLPADVAT</sequence>
<dbReference type="Proteomes" id="UP000245474">
    <property type="component" value="Unassembled WGS sequence"/>
</dbReference>
<keyword evidence="2" id="KW-0489">Methyltransferase</keyword>
<dbReference type="RefSeq" id="WP_109678509.1">
    <property type="nucleotide sequence ID" value="NZ_CP086615.1"/>
</dbReference>
<evidence type="ECO:0000259" key="1">
    <source>
        <dbReference type="Pfam" id="PF13649"/>
    </source>
</evidence>
<dbReference type="GO" id="GO:0032259">
    <property type="term" value="P:methylation"/>
    <property type="evidence" value="ECO:0007669"/>
    <property type="project" value="UniProtKB-KW"/>
</dbReference>
<evidence type="ECO:0000313" key="2">
    <source>
        <dbReference type="EMBL" id="PWG63250.1"/>
    </source>
</evidence>
<feature type="domain" description="Methyltransferase" evidence="1">
    <location>
        <begin position="22"/>
        <end position="100"/>
    </location>
</feature>
<reference evidence="2 3" key="1">
    <citation type="submission" date="2018-05" db="EMBL/GenBank/DDBJ databases">
        <title>Spiribacter halobius sp. nov., a moderately halophilic bacterium isolated from marine solar saltern.</title>
        <authorList>
            <person name="Zheng W.-S."/>
            <person name="Lu D.-C."/>
            <person name="Du Z.-J."/>
        </authorList>
    </citation>
    <scope>NUCLEOTIDE SEQUENCE [LARGE SCALE GENOMIC DNA]</scope>
    <source>
        <strain evidence="2 3">E85</strain>
    </source>
</reference>
<dbReference type="InterPro" id="IPR041698">
    <property type="entry name" value="Methyltransf_25"/>
</dbReference>
<protein>
    <submittedName>
        <fullName evidence="2">SAM-dependent methyltransferase</fullName>
    </submittedName>
</protein>
<dbReference type="AlphaFoldDB" id="A0A2U2N2B5"/>
<dbReference type="Pfam" id="PF13649">
    <property type="entry name" value="Methyltransf_25"/>
    <property type="match status" value="1"/>
</dbReference>
<organism evidence="2 3">
    <name type="scientific">Sediminicurvatus halobius</name>
    <dbReference type="NCBI Taxonomy" id="2182432"/>
    <lineage>
        <taxon>Bacteria</taxon>
        <taxon>Pseudomonadati</taxon>
        <taxon>Pseudomonadota</taxon>
        <taxon>Gammaproteobacteria</taxon>
        <taxon>Chromatiales</taxon>
        <taxon>Ectothiorhodospiraceae</taxon>
        <taxon>Sediminicurvatus</taxon>
    </lineage>
</organism>
<dbReference type="GO" id="GO:0008168">
    <property type="term" value="F:methyltransferase activity"/>
    <property type="evidence" value="ECO:0007669"/>
    <property type="project" value="UniProtKB-KW"/>
</dbReference>
<dbReference type="OrthoDB" id="9804312at2"/>
<dbReference type="SUPFAM" id="SSF53335">
    <property type="entry name" value="S-adenosyl-L-methionine-dependent methyltransferases"/>
    <property type="match status" value="1"/>
</dbReference>
<dbReference type="EMBL" id="QFFI01000012">
    <property type="protein sequence ID" value="PWG63250.1"/>
    <property type="molecule type" value="Genomic_DNA"/>
</dbReference>
<dbReference type="InterPro" id="IPR029063">
    <property type="entry name" value="SAM-dependent_MTases_sf"/>
</dbReference>
<proteinExistence type="predicted"/>
<keyword evidence="3" id="KW-1185">Reference proteome</keyword>
<dbReference type="Gene3D" id="3.40.50.150">
    <property type="entry name" value="Vaccinia Virus protein VP39"/>
    <property type="match status" value="1"/>
</dbReference>